<reference evidence="2 3" key="1">
    <citation type="submission" date="2014-04" db="EMBL/GenBank/DDBJ databases">
        <authorList>
            <consortium name="DOE Joint Genome Institute"/>
            <person name="Kuo A."/>
            <person name="Kohler A."/>
            <person name="Nagy L.G."/>
            <person name="Floudas D."/>
            <person name="Copeland A."/>
            <person name="Barry K.W."/>
            <person name="Cichocki N."/>
            <person name="Veneault-Fourrey C."/>
            <person name="LaButti K."/>
            <person name="Lindquist E.A."/>
            <person name="Lipzen A."/>
            <person name="Lundell T."/>
            <person name="Morin E."/>
            <person name="Murat C."/>
            <person name="Sun H."/>
            <person name="Tunlid A."/>
            <person name="Henrissat B."/>
            <person name="Grigoriev I.V."/>
            <person name="Hibbett D.S."/>
            <person name="Martin F."/>
            <person name="Nordberg H.P."/>
            <person name="Cantor M.N."/>
            <person name="Hua S.X."/>
        </authorList>
    </citation>
    <scope>NUCLEOTIDE SEQUENCE [LARGE SCALE GENOMIC DNA]</scope>
    <source>
        <strain evidence="2 3">Foug A</strain>
    </source>
</reference>
<name>A0A0C3DYC1_9AGAM</name>
<protein>
    <submittedName>
        <fullName evidence="2">Uncharacterized protein</fullName>
    </submittedName>
</protein>
<feature type="region of interest" description="Disordered" evidence="1">
    <location>
        <begin position="80"/>
        <end position="101"/>
    </location>
</feature>
<proteinExistence type="predicted"/>
<dbReference type="AlphaFoldDB" id="A0A0C3DYC1"/>
<dbReference type="EMBL" id="KN822054">
    <property type="protein sequence ID" value="KIM61189.1"/>
    <property type="molecule type" value="Genomic_DNA"/>
</dbReference>
<evidence type="ECO:0000313" key="2">
    <source>
        <dbReference type="EMBL" id="KIM61189.1"/>
    </source>
</evidence>
<sequence length="101" mass="11230">MRASRISSRSIPALNTQPWLSALCNALQGLLQIIPSFHCHLLATRRVPTRANSRSGHRVPGRFGIGKQWHRITILAPIDGLGRHPEPQTSMSASRGYLIRD</sequence>
<organism evidence="2 3">
    <name type="scientific">Scleroderma citrinum Foug A</name>
    <dbReference type="NCBI Taxonomy" id="1036808"/>
    <lineage>
        <taxon>Eukaryota</taxon>
        <taxon>Fungi</taxon>
        <taxon>Dikarya</taxon>
        <taxon>Basidiomycota</taxon>
        <taxon>Agaricomycotina</taxon>
        <taxon>Agaricomycetes</taxon>
        <taxon>Agaricomycetidae</taxon>
        <taxon>Boletales</taxon>
        <taxon>Sclerodermatineae</taxon>
        <taxon>Sclerodermataceae</taxon>
        <taxon>Scleroderma</taxon>
    </lineage>
</organism>
<evidence type="ECO:0000313" key="3">
    <source>
        <dbReference type="Proteomes" id="UP000053989"/>
    </source>
</evidence>
<gene>
    <name evidence="2" type="ORF">SCLCIDRAFT_909087</name>
</gene>
<evidence type="ECO:0000256" key="1">
    <source>
        <dbReference type="SAM" id="MobiDB-lite"/>
    </source>
</evidence>
<keyword evidence="3" id="KW-1185">Reference proteome</keyword>
<dbReference type="InParanoid" id="A0A0C3DYC1"/>
<dbReference type="HOGENOM" id="CLU_2293352_0_0_1"/>
<accession>A0A0C3DYC1</accession>
<dbReference type="Proteomes" id="UP000053989">
    <property type="component" value="Unassembled WGS sequence"/>
</dbReference>
<reference evidence="3" key="2">
    <citation type="submission" date="2015-01" db="EMBL/GenBank/DDBJ databases">
        <title>Evolutionary Origins and Diversification of the Mycorrhizal Mutualists.</title>
        <authorList>
            <consortium name="DOE Joint Genome Institute"/>
            <consortium name="Mycorrhizal Genomics Consortium"/>
            <person name="Kohler A."/>
            <person name="Kuo A."/>
            <person name="Nagy L.G."/>
            <person name="Floudas D."/>
            <person name="Copeland A."/>
            <person name="Barry K.W."/>
            <person name="Cichocki N."/>
            <person name="Veneault-Fourrey C."/>
            <person name="LaButti K."/>
            <person name="Lindquist E.A."/>
            <person name="Lipzen A."/>
            <person name="Lundell T."/>
            <person name="Morin E."/>
            <person name="Murat C."/>
            <person name="Riley R."/>
            <person name="Ohm R."/>
            <person name="Sun H."/>
            <person name="Tunlid A."/>
            <person name="Henrissat B."/>
            <person name="Grigoriev I.V."/>
            <person name="Hibbett D.S."/>
            <person name="Martin F."/>
        </authorList>
    </citation>
    <scope>NUCLEOTIDE SEQUENCE [LARGE SCALE GENOMIC DNA]</scope>
    <source>
        <strain evidence="3">Foug A</strain>
    </source>
</reference>